<dbReference type="Pfam" id="PF08872">
    <property type="entry name" value="KGK"/>
    <property type="match status" value="1"/>
</dbReference>
<evidence type="ECO:0000313" key="3">
    <source>
        <dbReference type="Proteomes" id="UP000276103"/>
    </source>
</evidence>
<dbReference type="AlphaFoldDB" id="A0A3S1C3J3"/>
<dbReference type="Proteomes" id="UP000276103">
    <property type="component" value="Unassembled WGS sequence"/>
</dbReference>
<reference evidence="2 3" key="1">
    <citation type="journal article" date="2019" name="Genome Biol. Evol.">
        <title>Day and night: Metabolic profiles and evolutionary relationships of six axenic non-marine cyanobacteria.</title>
        <authorList>
            <person name="Will S.E."/>
            <person name="Henke P."/>
            <person name="Boedeker C."/>
            <person name="Huang S."/>
            <person name="Brinkmann H."/>
            <person name="Rohde M."/>
            <person name="Jarek M."/>
            <person name="Friedl T."/>
            <person name="Seufert S."/>
            <person name="Schumacher M."/>
            <person name="Overmann J."/>
            <person name="Neumann-Schaal M."/>
            <person name="Petersen J."/>
        </authorList>
    </citation>
    <scope>NUCLEOTIDE SEQUENCE [LARGE SCALE GENOMIC DNA]</scope>
    <source>
        <strain evidence="2 3">SAG 1403-4b</strain>
    </source>
</reference>
<comment type="caution">
    <text evidence="2">The sequence shown here is derived from an EMBL/GenBank/DDBJ whole genome shotgun (WGS) entry which is preliminary data.</text>
</comment>
<dbReference type="EMBL" id="RSCM01000008">
    <property type="protein sequence ID" value="RUS95989.1"/>
    <property type="molecule type" value="Genomic_DNA"/>
</dbReference>
<dbReference type="RefSeq" id="WP_127054592.1">
    <property type="nucleotide sequence ID" value="NZ_RSCM01000008.1"/>
</dbReference>
<feature type="compositionally biased region" description="Basic and acidic residues" evidence="1">
    <location>
        <begin position="117"/>
        <end position="128"/>
    </location>
</feature>
<accession>A0A3S1C3J3</accession>
<evidence type="ECO:0000313" key="2">
    <source>
        <dbReference type="EMBL" id="RUS95989.1"/>
    </source>
</evidence>
<gene>
    <name evidence="2" type="ORF">DSM107003_26510</name>
</gene>
<evidence type="ECO:0008006" key="4">
    <source>
        <dbReference type="Google" id="ProtNLM"/>
    </source>
</evidence>
<sequence length="128" mass="14432">MEDNFEILDSEEGDIVIDCNGHILKVSQLDVALSKVILDKGSLNHLNHELKSINSRVLPDVKKPDDWINNGVACQILKPGKNWQTGKLRIKVNLEFCPDDPEIEQTTKSQEPESPLDDLRRMINDATS</sequence>
<dbReference type="OrthoDB" id="454733at2"/>
<protein>
    <recommendedName>
        <fullName evidence="4">KGK domain-containing protein</fullName>
    </recommendedName>
</protein>
<feature type="region of interest" description="Disordered" evidence="1">
    <location>
        <begin position="101"/>
        <end position="128"/>
    </location>
</feature>
<keyword evidence="3" id="KW-1185">Reference proteome</keyword>
<proteinExistence type="predicted"/>
<dbReference type="InterPro" id="IPR014971">
    <property type="entry name" value="KGK"/>
</dbReference>
<evidence type="ECO:0000256" key="1">
    <source>
        <dbReference type="SAM" id="MobiDB-lite"/>
    </source>
</evidence>
<organism evidence="2 3">
    <name type="scientific">Trichormus variabilis SAG 1403-4b</name>
    <dbReference type="NCBI Taxonomy" id="447716"/>
    <lineage>
        <taxon>Bacteria</taxon>
        <taxon>Bacillati</taxon>
        <taxon>Cyanobacteriota</taxon>
        <taxon>Cyanophyceae</taxon>
        <taxon>Nostocales</taxon>
        <taxon>Nostocaceae</taxon>
        <taxon>Trichormus</taxon>
    </lineage>
</organism>
<name>A0A3S1C3J3_ANAVA</name>